<dbReference type="SUPFAM" id="SSF53335">
    <property type="entry name" value="S-adenosyl-L-methionine-dependent methyltransferases"/>
    <property type="match status" value="1"/>
</dbReference>
<dbReference type="RefSeq" id="XP_008474407.1">
    <property type="nucleotide sequence ID" value="XM_008476185.3"/>
</dbReference>
<dbReference type="RefSeq" id="XP_026681029.1">
    <property type="nucleotide sequence ID" value="XM_026825228.1"/>
</dbReference>
<dbReference type="RefSeq" id="XP_008474408.1">
    <property type="nucleotide sequence ID" value="XM_008476186.2"/>
</dbReference>
<keyword evidence="9" id="KW-1185">Reference proteome</keyword>
<dbReference type="Pfam" id="PF10294">
    <property type="entry name" value="Methyltransf_16"/>
    <property type="match status" value="1"/>
</dbReference>
<dbReference type="GO" id="GO:0018025">
    <property type="term" value="F:calmodulin-lysine N-methyltransferase activity"/>
    <property type="evidence" value="ECO:0007669"/>
    <property type="project" value="UniProtKB-EC"/>
</dbReference>
<evidence type="ECO:0000313" key="11">
    <source>
        <dbReference type="RefSeq" id="XP_008474408.1"/>
    </source>
</evidence>
<keyword evidence="6" id="KW-0489">Methyltransferase</keyword>
<evidence type="ECO:0000313" key="12">
    <source>
        <dbReference type="RefSeq" id="XP_026681029.1"/>
    </source>
</evidence>
<dbReference type="GO" id="GO:0032259">
    <property type="term" value="P:methylation"/>
    <property type="evidence" value="ECO:0007669"/>
    <property type="project" value="UniProtKB-KW"/>
</dbReference>
<dbReference type="OMA" id="CFLGIWP"/>
<dbReference type="EC" id="2.1.1.60" evidence="3"/>
<protein>
    <recommendedName>
        <fullName evidence="4">Calmodulin-lysine N-methyltransferase</fullName>
        <ecNumber evidence="3">2.1.1.60</ecNumber>
    </recommendedName>
</protein>
<accession>A0A1S3D697</accession>
<dbReference type="GO" id="GO:0005737">
    <property type="term" value="C:cytoplasm"/>
    <property type="evidence" value="ECO:0007669"/>
    <property type="project" value="UniProtKB-SubCell"/>
</dbReference>
<evidence type="ECO:0000313" key="9">
    <source>
        <dbReference type="Proteomes" id="UP000079169"/>
    </source>
</evidence>
<comment type="subcellular location">
    <subcellularLocation>
        <location evidence="2">Cytoplasm</location>
    </subcellularLocation>
    <subcellularLocation>
        <location evidence="1">Nucleus</location>
    </subcellularLocation>
</comment>
<dbReference type="Gene3D" id="3.40.50.150">
    <property type="entry name" value="Vaccinia Virus protein VP39"/>
    <property type="match status" value="1"/>
</dbReference>
<dbReference type="PANTHER" id="PTHR13539">
    <property type="entry name" value="CALMODULIN-LYSINE N-METHYLTRANSFERASE"/>
    <property type="match status" value="1"/>
</dbReference>
<keyword evidence="8" id="KW-0539">Nucleus</keyword>
<evidence type="ECO:0000256" key="8">
    <source>
        <dbReference type="ARBA" id="ARBA00023242"/>
    </source>
</evidence>
<gene>
    <name evidence="10 11 12" type="primary">LOC103511464</name>
</gene>
<dbReference type="STRING" id="121845.A0A1S3D697"/>
<dbReference type="InterPro" id="IPR019410">
    <property type="entry name" value="Methyltransf_16"/>
</dbReference>
<evidence type="ECO:0000256" key="3">
    <source>
        <dbReference type="ARBA" id="ARBA00011914"/>
    </source>
</evidence>
<evidence type="ECO:0000256" key="6">
    <source>
        <dbReference type="ARBA" id="ARBA00022603"/>
    </source>
</evidence>
<evidence type="ECO:0000256" key="4">
    <source>
        <dbReference type="ARBA" id="ARBA00020594"/>
    </source>
</evidence>
<dbReference type="PaxDb" id="121845-A0A1S3D697"/>
<keyword evidence="7" id="KW-0808">Transferase</keyword>
<dbReference type="GO" id="GO:0005634">
    <property type="term" value="C:nucleus"/>
    <property type="evidence" value="ECO:0007669"/>
    <property type="project" value="UniProtKB-SubCell"/>
</dbReference>
<sequence length="298" mass="33569">MTSIPPTRETHGKARKLWLLLAKALHKQKCQQDLNMVSVRRVDHFGLVDMKPLIEQQEGAWYLYSIKFKRSGQEECFHAKICHVEINLTANQLMGFNNTGNICVWPSEEVLSYYCLHNSYLFNNKTILELGGGMTCLAGILIAKYLSPHYVLVTDGNVTSVDNVVRIIQANQVTVDCSVLKWGSCSNHHVDYFDIILAADCLFFDETRNDFVSTIVHCLSESGIGLITAPRRGKTLDLFVQCAKSAGLYTLVLQCYNEGVWAQHCSLKMDNPQYDEGIHYPLLIVVSKSTSSLLPFQI</sequence>
<evidence type="ECO:0000256" key="1">
    <source>
        <dbReference type="ARBA" id="ARBA00004123"/>
    </source>
</evidence>
<organism evidence="11">
    <name type="scientific">Diaphorina citri</name>
    <name type="common">Asian citrus psyllid</name>
    <dbReference type="NCBI Taxonomy" id="121845"/>
    <lineage>
        <taxon>Eukaryota</taxon>
        <taxon>Metazoa</taxon>
        <taxon>Ecdysozoa</taxon>
        <taxon>Arthropoda</taxon>
        <taxon>Hexapoda</taxon>
        <taxon>Insecta</taxon>
        <taxon>Pterygota</taxon>
        <taxon>Neoptera</taxon>
        <taxon>Paraneoptera</taxon>
        <taxon>Hemiptera</taxon>
        <taxon>Sternorrhyncha</taxon>
        <taxon>Psylloidea</taxon>
        <taxon>Psyllidae</taxon>
        <taxon>Diaphorininae</taxon>
        <taxon>Diaphorina</taxon>
    </lineage>
</organism>
<dbReference type="GeneID" id="103511464"/>
<dbReference type="KEGG" id="dci:103511464"/>
<dbReference type="Proteomes" id="UP000079169">
    <property type="component" value="Unplaced"/>
</dbReference>
<dbReference type="PANTHER" id="PTHR13539:SF3">
    <property type="entry name" value="CALMODULIN-LYSINE N-METHYLTRANSFERASE"/>
    <property type="match status" value="1"/>
</dbReference>
<keyword evidence="5" id="KW-0963">Cytoplasm</keyword>
<name>A0A1S3D697_DIACI</name>
<evidence type="ECO:0000256" key="5">
    <source>
        <dbReference type="ARBA" id="ARBA00022490"/>
    </source>
</evidence>
<evidence type="ECO:0000256" key="2">
    <source>
        <dbReference type="ARBA" id="ARBA00004496"/>
    </source>
</evidence>
<reference evidence="10 11" key="1">
    <citation type="submission" date="2023-09" db="UniProtKB">
        <authorList>
            <consortium name="RefSeq"/>
        </authorList>
    </citation>
    <scope>IDENTIFICATION</scope>
</reference>
<evidence type="ECO:0000256" key="7">
    <source>
        <dbReference type="ARBA" id="ARBA00022679"/>
    </source>
</evidence>
<dbReference type="AlphaFoldDB" id="A0A1S3D697"/>
<evidence type="ECO:0000313" key="10">
    <source>
        <dbReference type="RefSeq" id="XP_008474407.1"/>
    </source>
</evidence>
<dbReference type="InterPro" id="IPR025800">
    <property type="entry name" value="CaM-Lys-N-MeTrfase"/>
</dbReference>
<proteinExistence type="predicted"/>
<dbReference type="InterPro" id="IPR029063">
    <property type="entry name" value="SAM-dependent_MTases_sf"/>
</dbReference>